<reference evidence="1 2" key="1">
    <citation type="submission" date="2018-08" db="EMBL/GenBank/DDBJ databases">
        <title>A genome reference for cultivated species of the human gut microbiota.</title>
        <authorList>
            <person name="Zou Y."/>
            <person name="Xue W."/>
            <person name="Luo G."/>
        </authorList>
    </citation>
    <scope>NUCLEOTIDE SEQUENCE [LARGE SCALE GENOMIC DNA]</scope>
    <source>
        <strain evidence="1 2">AF16-14</strain>
    </source>
</reference>
<dbReference type="RefSeq" id="WP_147345771.1">
    <property type="nucleotide sequence ID" value="NZ_QRYC01000010.1"/>
</dbReference>
<dbReference type="SUPFAM" id="SSF63825">
    <property type="entry name" value="YWTD domain"/>
    <property type="match status" value="1"/>
</dbReference>
<dbReference type="Pfam" id="PF17170">
    <property type="entry name" value="DUF5128"/>
    <property type="match status" value="1"/>
</dbReference>
<sequence>MKYFNLIIVCLSLFSCTSEFSKGKYVIDTIHPVITLDRYEKEFDLQDFIENISYCKLETSPESLLGNIDKMMVDSSSLFIFDRYTCNALYRFSRSGKFITKFGKQGRGPEEYIEIYDFDVDFDNKQVLLFDLNGRKIQYYSFDGEYLRTRKVDFLATEFKCNRQFIGYKIESSYNPSVKHKKYILLDTLDEKEYTYFDSRDIPKKFSYTLSNTMNKYNGHIYISPRYANSIYKLDSCYLKEYIHVRLKDSIDSKTLKTITDEKFEILQQTHSYLDGGWVILADYSYLKMKTPKGLYNVCISTDGRLISGYTQKIHPMNPLLTFFSYPIAGWENELIQPVSSSIVLDQKNMLYILAQDNLKVIKLLDDLYKDVSENSNQIVFFYQLKKIN</sequence>
<dbReference type="EMBL" id="QRYC01000010">
    <property type="protein sequence ID" value="RGU56430.1"/>
    <property type="molecule type" value="Genomic_DNA"/>
</dbReference>
<organism evidence="1 2">
    <name type="scientific">Odoribacter splanchnicus</name>
    <dbReference type="NCBI Taxonomy" id="28118"/>
    <lineage>
        <taxon>Bacteria</taxon>
        <taxon>Pseudomonadati</taxon>
        <taxon>Bacteroidota</taxon>
        <taxon>Bacteroidia</taxon>
        <taxon>Bacteroidales</taxon>
        <taxon>Odoribacteraceae</taxon>
        <taxon>Odoribacter</taxon>
    </lineage>
</organism>
<gene>
    <name evidence="1" type="ORF">DWW57_09250</name>
</gene>
<accession>A0A412TS27</accession>
<comment type="caution">
    <text evidence="1">The sequence shown here is derived from an EMBL/GenBank/DDBJ whole genome shotgun (WGS) entry which is preliminary data.</text>
</comment>
<dbReference type="Gene3D" id="2.120.10.30">
    <property type="entry name" value="TolB, C-terminal domain"/>
    <property type="match status" value="1"/>
</dbReference>
<dbReference type="Proteomes" id="UP000284243">
    <property type="component" value="Unassembled WGS sequence"/>
</dbReference>
<protein>
    <submittedName>
        <fullName evidence="1">6-bladed beta-propeller</fullName>
    </submittedName>
</protein>
<proteinExistence type="predicted"/>
<name>A0A412TS27_9BACT</name>
<evidence type="ECO:0000313" key="2">
    <source>
        <dbReference type="Proteomes" id="UP000284243"/>
    </source>
</evidence>
<evidence type="ECO:0000313" key="1">
    <source>
        <dbReference type="EMBL" id="RGU56430.1"/>
    </source>
</evidence>
<dbReference type="InterPro" id="IPR011042">
    <property type="entry name" value="6-blade_b-propeller_TolB-like"/>
</dbReference>
<dbReference type="PROSITE" id="PS51257">
    <property type="entry name" value="PROKAR_LIPOPROTEIN"/>
    <property type="match status" value="1"/>
</dbReference>
<dbReference type="AlphaFoldDB" id="A0A412TS27"/>